<dbReference type="AlphaFoldDB" id="A0A6G6D731"/>
<name>A0A6G6D731_ECTSI</name>
<keyword evidence="1" id="KW-0934">Plastid</keyword>
<evidence type="ECO:0000313" key="1">
    <source>
        <dbReference type="EMBL" id="QIE12349.1"/>
    </source>
</evidence>
<dbReference type="EMBL" id="MN181444">
    <property type="protein sequence ID" value="QIE12349.1"/>
    <property type="molecule type" value="Genomic_DNA"/>
</dbReference>
<sequence length="543" mass="63448">MNLYFSLTQRNELHIPVNQLSSNIFETIKDKIDEKSEINTDSLVDHDENINGNLEVENIEDLEMMNFHEKYTSNLDTLKKTEAHKKINKIKIYFIVKSKIVKGKEITVAIPIRCFDDLGNAKAEKFHNRIHTLFDIDVFRGRPNTQGSPALKPFILEEIVFAEHPFGLDEEFSLEDLILPKEYGDDGTKLESGISEFDLLSQLKTMKTRNKYTGKVRTIYYLSRDYDYNQSAVDNTIFSTTSNYVIDPIKTNNTFAKRLKEIDFKKDGFKIVNTRNLFKLVWGNRTPLVEKSIIPVFSNLEDAQNLLITVLEEVNEPFQARRKMEGPNTSQDDRSLDHLDDPFCYQNRYFYPESGIDKIKDFLRTYRFIKGHKRSSLKDDLYHENKYQTKGPFSILDGETVDDDHMDEPLWIREQAHEFAPKHIWRETDCLLFEAENFPGEGEAYSFLESRDMSVIDETLLKKSQDVKIISMGLADFLEFWNNPTTKTGELLFIPSLKHLNKRESPVRSKKSIDPFYEYQQKFYGSTKKDTENYTYEIIVSPD</sequence>
<reference evidence="1" key="1">
    <citation type="journal article" date="2020" name="Sci. Rep.">
        <title>Organelle inheritance and genome architecture variation in isogamous brown algae.</title>
        <authorList>
            <person name="Choi J.W."/>
            <person name="Graf L."/>
            <person name="Peters A.F."/>
            <person name="Cock J.M."/>
            <person name="Nishitsuji K."/>
            <person name="Arimoto A."/>
            <person name="Shoguchi E."/>
            <person name="Nagasato C."/>
            <person name="Choi C.G."/>
            <person name="Yoon H.S."/>
        </authorList>
    </citation>
    <scope>NUCLEOTIDE SEQUENCE</scope>
</reference>
<proteinExistence type="predicted"/>
<protein>
    <submittedName>
        <fullName evidence="1">Uncharacterized protein</fullName>
    </submittedName>
</protein>
<geneLocation type="plastid" evidence="1"/>
<gene>
    <name evidence="1" type="primary">Ecsp152_homolog</name>
    <name evidence="1" type="ORF">Esil_003</name>
</gene>
<accession>A0A6G6D731</accession>
<organism evidence="1">
    <name type="scientific">Ectocarpus siliculosus</name>
    <name type="common">Brown alga</name>
    <name type="synonym">Conferva siliculosa</name>
    <dbReference type="NCBI Taxonomy" id="2880"/>
    <lineage>
        <taxon>Eukaryota</taxon>
        <taxon>Sar</taxon>
        <taxon>Stramenopiles</taxon>
        <taxon>Ochrophyta</taxon>
        <taxon>PX clade</taxon>
        <taxon>Phaeophyceae</taxon>
        <taxon>Ectocarpales</taxon>
        <taxon>Ectocarpaceae</taxon>
        <taxon>Ectocarpus</taxon>
    </lineage>
</organism>